<feature type="domain" description="Transcription regulator PadR N-terminal" evidence="1">
    <location>
        <begin position="18"/>
        <end position="87"/>
    </location>
</feature>
<protein>
    <submittedName>
        <fullName evidence="2">PadR family transcriptional regulator</fullName>
    </submittedName>
</protein>
<comment type="caution">
    <text evidence="2">The sequence shown here is derived from an EMBL/GenBank/DDBJ whole genome shotgun (WGS) entry which is preliminary data.</text>
</comment>
<dbReference type="InterPro" id="IPR036388">
    <property type="entry name" value="WH-like_DNA-bd_sf"/>
</dbReference>
<evidence type="ECO:0000313" key="2">
    <source>
        <dbReference type="EMBL" id="TBT83324.1"/>
    </source>
</evidence>
<gene>
    <name evidence="2" type="ORF">ET989_11585</name>
</gene>
<dbReference type="PANTHER" id="PTHR33169:SF14">
    <property type="entry name" value="TRANSCRIPTIONAL REGULATOR RV3488"/>
    <property type="match status" value="1"/>
</dbReference>
<dbReference type="InterPro" id="IPR052509">
    <property type="entry name" value="Metal_resp_DNA-bind_regulator"/>
</dbReference>
<dbReference type="AlphaFoldDB" id="A0A4Q9KBP5"/>
<dbReference type="Proteomes" id="UP000292373">
    <property type="component" value="Unassembled WGS sequence"/>
</dbReference>
<keyword evidence="3" id="KW-1185">Reference proteome</keyword>
<accession>A0A4Q9KBP5</accession>
<sequence length="110" mass="12123">MADERTAQIRRGVVELAVLGLLAQGERYGSQIVDELAARPALSLTGGTVYPLLSRLLKAGLIDSTWQESPVGPPRKYYRLTQAGQAAERDLRSAWDSVRDTLDDLLKEAR</sequence>
<evidence type="ECO:0000259" key="1">
    <source>
        <dbReference type="Pfam" id="PF03551"/>
    </source>
</evidence>
<organism evidence="2 3">
    <name type="scientific">Propioniciclava sinopodophylli</name>
    <dbReference type="NCBI Taxonomy" id="1837344"/>
    <lineage>
        <taxon>Bacteria</taxon>
        <taxon>Bacillati</taxon>
        <taxon>Actinomycetota</taxon>
        <taxon>Actinomycetes</taxon>
        <taxon>Propionibacteriales</taxon>
        <taxon>Propionibacteriaceae</taxon>
        <taxon>Propioniciclava</taxon>
    </lineage>
</organism>
<evidence type="ECO:0000313" key="3">
    <source>
        <dbReference type="Proteomes" id="UP000292373"/>
    </source>
</evidence>
<dbReference type="Pfam" id="PF03551">
    <property type="entry name" value="PadR"/>
    <property type="match status" value="1"/>
</dbReference>
<dbReference type="EMBL" id="SDMQ01000012">
    <property type="protein sequence ID" value="TBT83324.1"/>
    <property type="molecule type" value="Genomic_DNA"/>
</dbReference>
<name>A0A4Q9KBP5_9ACTN</name>
<reference evidence="2 3" key="1">
    <citation type="submission" date="2019-01" db="EMBL/GenBank/DDBJ databases">
        <title>Lactibacter flavus gen. nov., sp. nov., a novel bacterium of the family Propionibacteriaceae isolated from raw milk and dairy products.</title>
        <authorList>
            <person name="Huptas C."/>
            <person name="Wenning M."/>
            <person name="Breitenwieser F."/>
            <person name="Doll E."/>
            <person name="Von Neubeck M."/>
            <person name="Busse H.-J."/>
            <person name="Scherer S."/>
        </authorList>
    </citation>
    <scope>NUCLEOTIDE SEQUENCE [LARGE SCALE GENOMIC DNA]</scope>
    <source>
        <strain evidence="2 3">KCTC 33808</strain>
    </source>
</reference>
<dbReference type="OrthoDB" id="122286at2"/>
<dbReference type="SUPFAM" id="SSF46785">
    <property type="entry name" value="Winged helix' DNA-binding domain"/>
    <property type="match status" value="1"/>
</dbReference>
<dbReference type="Gene3D" id="1.10.10.10">
    <property type="entry name" value="Winged helix-like DNA-binding domain superfamily/Winged helix DNA-binding domain"/>
    <property type="match status" value="1"/>
</dbReference>
<dbReference type="RefSeq" id="WP_131169125.1">
    <property type="nucleotide sequence ID" value="NZ_CANLBI010000013.1"/>
</dbReference>
<dbReference type="PANTHER" id="PTHR33169">
    <property type="entry name" value="PADR-FAMILY TRANSCRIPTIONAL REGULATOR"/>
    <property type="match status" value="1"/>
</dbReference>
<dbReference type="InterPro" id="IPR005149">
    <property type="entry name" value="Tscrpt_reg_PadR_N"/>
</dbReference>
<proteinExistence type="predicted"/>
<dbReference type="InterPro" id="IPR036390">
    <property type="entry name" value="WH_DNA-bd_sf"/>
</dbReference>